<evidence type="ECO:0000259" key="11">
    <source>
        <dbReference type="Pfam" id="PF01568"/>
    </source>
</evidence>
<dbReference type="Pfam" id="PF01568">
    <property type="entry name" value="Molydop_binding"/>
    <property type="match status" value="1"/>
</dbReference>
<dbReference type="InterPro" id="IPR050123">
    <property type="entry name" value="Prok_molybdopt-oxidoreductase"/>
</dbReference>
<evidence type="ECO:0000256" key="9">
    <source>
        <dbReference type="ARBA" id="ARBA00023014"/>
    </source>
</evidence>
<evidence type="ECO:0000256" key="2">
    <source>
        <dbReference type="ARBA" id="ARBA00001966"/>
    </source>
</evidence>
<keyword evidence="5" id="KW-0500">Molybdenum</keyword>
<dbReference type="InterPro" id="IPR041953">
    <property type="entry name" value="YdeP_MopB"/>
</dbReference>
<dbReference type="Gene3D" id="3.40.50.740">
    <property type="match status" value="1"/>
</dbReference>
<evidence type="ECO:0000256" key="3">
    <source>
        <dbReference type="ARBA" id="ARBA00010312"/>
    </source>
</evidence>
<dbReference type="InterPro" id="IPR006657">
    <property type="entry name" value="MoPterin_dinucl-bd_dom"/>
</dbReference>
<comment type="similarity">
    <text evidence="3">Belongs to the prokaryotic molybdopterin-containing oxidoreductase family.</text>
</comment>
<comment type="cofactor">
    <cofactor evidence="1">
        <name>Mo-bis(molybdopterin guanine dinucleotide)</name>
        <dbReference type="ChEBI" id="CHEBI:60539"/>
    </cofactor>
</comment>
<feature type="domain" description="Molybdopterin oxidoreductase" evidence="10">
    <location>
        <begin position="112"/>
        <end position="410"/>
    </location>
</feature>
<evidence type="ECO:0000259" key="10">
    <source>
        <dbReference type="Pfam" id="PF00384"/>
    </source>
</evidence>
<dbReference type="CDD" id="cd02787">
    <property type="entry name" value="MopB_CT_ydeP"/>
    <property type="match status" value="1"/>
</dbReference>
<accession>A0ABS8UCE9</accession>
<dbReference type="Pfam" id="PF00384">
    <property type="entry name" value="Molybdopterin"/>
    <property type="match status" value="1"/>
</dbReference>
<evidence type="ECO:0000256" key="1">
    <source>
        <dbReference type="ARBA" id="ARBA00001942"/>
    </source>
</evidence>
<evidence type="ECO:0000313" key="12">
    <source>
        <dbReference type="EMBL" id="MCD9096401.1"/>
    </source>
</evidence>
<dbReference type="PANTHER" id="PTHR43105:SF4">
    <property type="entry name" value="PROTEIN YDEP"/>
    <property type="match status" value="1"/>
</dbReference>
<evidence type="ECO:0000256" key="4">
    <source>
        <dbReference type="ARBA" id="ARBA00022485"/>
    </source>
</evidence>
<reference evidence="12" key="2">
    <citation type="journal article" date="2022" name="Syst. Appl. Microbiol.">
        <title>Physiological and genomic characterisation of Luteimonas fraxinea sp. nov., a bacterial species associated with trees tolerant to ash dieback.</title>
        <authorList>
            <person name="Ulrich K."/>
            <person name="Becker R."/>
            <person name="Behrendt U."/>
            <person name="Kube M."/>
            <person name="Schneck V."/>
            <person name="Ulrich A."/>
        </authorList>
    </citation>
    <scope>NUCLEOTIDE SEQUENCE</scope>
    <source>
        <strain evidence="12">A1P009</strain>
    </source>
</reference>
<evidence type="ECO:0000313" key="13">
    <source>
        <dbReference type="Proteomes" id="UP001430360"/>
    </source>
</evidence>
<dbReference type="CDD" id="cd02767">
    <property type="entry name" value="MopB_ydeP"/>
    <property type="match status" value="1"/>
</dbReference>
<organism evidence="12 13">
    <name type="scientific">Luteimonas fraxinea</name>
    <dbReference type="NCBI Taxonomy" id="2901869"/>
    <lineage>
        <taxon>Bacteria</taxon>
        <taxon>Pseudomonadati</taxon>
        <taxon>Pseudomonadota</taxon>
        <taxon>Gammaproteobacteria</taxon>
        <taxon>Lysobacterales</taxon>
        <taxon>Lysobacteraceae</taxon>
        <taxon>Luteimonas</taxon>
    </lineage>
</organism>
<dbReference type="InterPro" id="IPR009010">
    <property type="entry name" value="Asp_de-COase-like_dom_sf"/>
</dbReference>
<dbReference type="InterPro" id="IPR010046">
    <property type="entry name" value="Mopterin_OxRdtse_a_bac"/>
</dbReference>
<evidence type="ECO:0000256" key="7">
    <source>
        <dbReference type="ARBA" id="ARBA00023002"/>
    </source>
</evidence>
<evidence type="ECO:0000256" key="8">
    <source>
        <dbReference type="ARBA" id="ARBA00023004"/>
    </source>
</evidence>
<dbReference type="PANTHER" id="PTHR43105">
    <property type="entry name" value="RESPIRATORY NITRATE REDUCTASE"/>
    <property type="match status" value="1"/>
</dbReference>
<dbReference type="NCBIfam" id="TIGR01701">
    <property type="entry name" value="Fdhalpha-like"/>
    <property type="match status" value="1"/>
</dbReference>
<evidence type="ECO:0000256" key="5">
    <source>
        <dbReference type="ARBA" id="ARBA00022505"/>
    </source>
</evidence>
<comment type="caution">
    <text evidence="12">The sequence shown here is derived from an EMBL/GenBank/DDBJ whole genome shotgun (WGS) entry which is preliminary data.</text>
</comment>
<gene>
    <name evidence="12" type="ORF">LTT95_05540</name>
</gene>
<keyword evidence="8" id="KW-0408">Iron</keyword>
<dbReference type="RefSeq" id="WP_232135004.1">
    <property type="nucleotide sequence ID" value="NZ_CP089507.1"/>
</dbReference>
<keyword evidence="4" id="KW-0004">4Fe-4S</keyword>
<proteinExistence type="inferred from homology"/>
<dbReference type="PIRSF" id="PIRSF000144">
    <property type="entry name" value="CbbBc"/>
    <property type="match status" value="1"/>
</dbReference>
<sequence>MTESHPTFKPYEAPAGGWGSVRSLLRYGTGEGAQTIEGARQLQRQNKIDGFACVSCSWAKPAEPHTAEFCENGAKATMWELDTRRADAAFFAQHTVTELLTWADHDLEAAGRLVEPMRYDPASDHYVPVSWDDAFAIAADVMRDMPPERAVFYASGRASLETSYMYGLLARMYGNNNLPDSSNMCHESTSVGLPRSIGVPVGTVLLEDFEHTDCIISFGQNVGVNSPRMLHPLQEAARRGAEIITFNPLYERGWERFTNPQEPLAMATGASTRISNAYFPVRAGGDIALMQGLARALLDLDDAAQAEGRARVLDVGFIETHTNGFEAFETWLRAADWTDIERESGLSRADIEGVAGVYAQAESSILIYGMGLTQHRHGVDNVRMVCNLALMRGNVGRPGAGICPVRGHSNVQGQRTVGISEKPELVPLDKLAAQYGFEPPREKGLDTVGTVEGILDGSVEAFIGLGGNFSRAAPDTGRLEPAWQGLALSLQVATHLNRNHLLCGRETLLLPCLGRIEEDVQDGVAQRVSIEDSTTCIHASFGNSPPAGPMLRSEPAIVAALAQAILSPERAACAPWQSWVSDYARVRDAIEETYPEQFRDFNARLYTPGGFPRPVAARERRWSTQSGKAEFHVPDVICATGFADKAGRYRLLTVRSNDQFNTTVYGYHDRFRGIDGTRRVVLMNADDIAELGLGDGEQITLAADFDNDPEIREVGGLRAIPYRIPRGCIAAYYPECNPLIPVSHHAIDSHVPAGKSVPVRVVRGGNAPVPAGPAPG</sequence>
<feature type="domain" description="Molybdopterin dinucleotide-binding" evidence="11">
    <location>
        <begin position="649"/>
        <end position="706"/>
    </location>
</feature>
<reference evidence="12" key="1">
    <citation type="submission" date="2021-12" db="EMBL/GenBank/DDBJ databases">
        <authorList>
            <person name="Ulrich A."/>
        </authorList>
    </citation>
    <scope>NUCLEOTIDE SEQUENCE</scope>
    <source>
        <strain evidence="12">A1P009</strain>
    </source>
</reference>
<dbReference type="InterPro" id="IPR037951">
    <property type="entry name" value="MopB_CT_YdeP"/>
</dbReference>
<keyword evidence="13" id="KW-1185">Reference proteome</keyword>
<dbReference type="EMBL" id="JAJQKU010000002">
    <property type="protein sequence ID" value="MCD9096401.1"/>
    <property type="molecule type" value="Genomic_DNA"/>
</dbReference>
<keyword evidence="9" id="KW-0411">Iron-sulfur</keyword>
<evidence type="ECO:0000256" key="6">
    <source>
        <dbReference type="ARBA" id="ARBA00022723"/>
    </source>
</evidence>
<dbReference type="InterPro" id="IPR006656">
    <property type="entry name" value="Mopterin_OxRdtase"/>
</dbReference>
<keyword evidence="6" id="KW-0479">Metal-binding</keyword>
<name>A0ABS8UCE9_9GAMM</name>
<dbReference type="SUPFAM" id="SSF50692">
    <property type="entry name" value="ADC-like"/>
    <property type="match status" value="1"/>
</dbReference>
<dbReference type="Gene3D" id="3.40.228.10">
    <property type="entry name" value="Dimethylsulfoxide Reductase, domain 2"/>
    <property type="match status" value="1"/>
</dbReference>
<dbReference type="SUPFAM" id="SSF53706">
    <property type="entry name" value="Formate dehydrogenase/DMSO reductase, domains 1-3"/>
    <property type="match status" value="1"/>
</dbReference>
<dbReference type="Proteomes" id="UP001430360">
    <property type="component" value="Unassembled WGS sequence"/>
</dbReference>
<comment type="cofactor">
    <cofactor evidence="2">
        <name>[4Fe-4S] cluster</name>
        <dbReference type="ChEBI" id="CHEBI:49883"/>
    </cofactor>
</comment>
<keyword evidence="7" id="KW-0560">Oxidoreductase</keyword>
<protein>
    <submittedName>
        <fullName evidence="12">FdhF/YdeP family oxidoreductase</fullName>
    </submittedName>
</protein>